<dbReference type="InterPro" id="IPR005135">
    <property type="entry name" value="Endo/exonuclease/phosphatase"/>
</dbReference>
<name>A0A4C1XD28_EUMVA</name>
<dbReference type="GO" id="GO:0003824">
    <property type="term" value="F:catalytic activity"/>
    <property type="evidence" value="ECO:0007669"/>
    <property type="project" value="InterPro"/>
</dbReference>
<dbReference type="SUPFAM" id="SSF56219">
    <property type="entry name" value="DNase I-like"/>
    <property type="match status" value="1"/>
</dbReference>
<comment type="caution">
    <text evidence="2">The sequence shown here is derived from an EMBL/GenBank/DDBJ whole genome shotgun (WGS) entry which is preliminary data.</text>
</comment>
<dbReference type="OrthoDB" id="7476844at2759"/>
<reference evidence="2 3" key="1">
    <citation type="journal article" date="2019" name="Commun. Biol.">
        <title>The bagworm genome reveals a unique fibroin gene that provides high tensile strength.</title>
        <authorList>
            <person name="Kono N."/>
            <person name="Nakamura H."/>
            <person name="Ohtoshi R."/>
            <person name="Tomita M."/>
            <person name="Numata K."/>
            <person name="Arakawa K."/>
        </authorList>
    </citation>
    <scope>NUCLEOTIDE SEQUENCE [LARGE SCALE GENOMIC DNA]</scope>
</reference>
<feature type="domain" description="Endonuclease/exonuclease/phosphatase" evidence="1">
    <location>
        <begin position="17"/>
        <end position="210"/>
    </location>
</feature>
<proteinExistence type="predicted"/>
<protein>
    <recommendedName>
        <fullName evidence="1">Endonuclease/exonuclease/phosphatase domain-containing protein</fullName>
    </recommendedName>
</protein>
<evidence type="ECO:0000313" key="3">
    <source>
        <dbReference type="Proteomes" id="UP000299102"/>
    </source>
</evidence>
<evidence type="ECO:0000313" key="2">
    <source>
        <dbReference type="EMBL" id="GBP60354.1"/>
    </source>
</evidence>
<dbReference type="EMBL" id="BGZK01000786">
    <property type="protein sequence ID" value="GBP60354.1"/>
    <property type="molecule type" value="Genomic_DNA"/>
</dbReference>
<sequence>MKYLKIVSVNCKSLRRTQEFIRDLCNCNDIILLQETWLLPTELNLVEEISENHDSIATSAIDSSKRVLNGRPHGGVAILFNKKLTVKIIECGSPRLAAVEVKISPKNSLLVITVYMPHGNRKKFSEFCDFLQCIHLITKNYNGSDCLIMGDFNAHPHSKFGKHLESFCREHSYRFADKILLPATSYTYVSDQHKNKSWLDHCITTERVHRSLRRIAIDYTVKWTDHRCMRIEVDRNILTSSENLPGLPGERRKSLRIVYARLRSLKKCELPIRRKVSKRLLKRGPAKRMCFCCEQYR</sequence>
<dbReference type="Proteomes" id="UP000299102">
    <property type="component" value="Unassembled WGS sequence"/>
</dbReference>
<dbReference type="InterPro" id="IPR036691">
    <property type="entry name" value="Endo/exonu/phosph_ase_sf"/>
</dbReference>
<organism evidence="2 3">
    <name type="scientific">Eumeta variegata</name>
    <name type="common">Bagworm moth</name>
    <name type="synonym">Eumeta japonica</name>
    <dbReference type="NCBI Taxonomy" id="151549"/>
    <lineage>
        <taxon>Eukaryota</taxon>
        <taxon>Metazoa</taxon>
        <taxon>Ecdysozoa</taxon>
        <taxon>Arthropoda</taxon>
        <taxon>Hexapoda</taxon>
        <taxon>Insecta</taxon>
        <taxon>Pterygota</taxon>
        <taxon>Neoptera</taxon>
        <taxon>Endopterygota</taxon>
        <taxon>Lepidoptera</taxon>
        <taxon>Glossata</taxon>
        <taxon>Ditrysia</taxon>
        <taxon>Tineoidea</taxon>
        <taxon>Psychidae</taxon>
        <taxon>Oiketicinae</taxon>
        <taxon>Eumeta</taxon>
    </lineage>
</organism>
<dbReference type="AlphaFoldDB" id="A0A4C1XD28"/>
<evidence type="ECO:0000259" key="1">
    <source>
        <dbReference type="Pfam" id="PF03372"/>
    </source>
</evidence>
<keyword evidence="3" id="KW-1185">Reference proteome</keyword>
<dbReference type="Gene3D" id="3.60.10.10">
    <property type="entry name" value="Endonuclease/exonuclease/phosphatase"/>
    <property type="match status" value="1"/>
</dbReference>
<dbReference type="Pfam" id="PF03372">
    <property type="entry name" value="Exo_endo_phos"/>
    <property type="match status" value="1"/>
</dbReference>
<gene>
    <name evidence="2" type="ORF">EVAR_91389_1</name>
</gene>
<accession>A0A4C1XD28</accession>